<keyword evidence="1" id="KW-0812">Transmembrane</keyword>
<accession>A0A5E4US53</accession>
<keyword evidence="1" id="KW-1133">Transmembrane helix</keyword>
<organism evidence="2 3">
    <name type="scientific">Pandoraea terrae</name>
    <dbReference type="NCBI Taxonomy" id="1537710"/>
    <lineage>
        <taxon>Bacteria</taxon>
        <taxon>Pseudomonadati</taxon>
        <taxon>Pseudomonadota</taxon>
        <taxon>Betaproteobacteria</taxon>
        <taxon>Burkholderiales</taxon>
        <taxon>Burkholderiaceae</taxon>
        <taxon>Pandoraea</taxon>
    </lineage>
</organism>
<keyword evidence="1" id="KW-0472">Membrane</keyword>
<feature type="transmembrane region" description="Helical" evidence="1">
    <location>
        <begin position="40"/>
        <end position="60"/>
    </location>
</feature>
<sequence>MSAWMIWGAIVAMTVVTIFTRTFFLLAGERVSLPHRLQRALRYAPAAALAVIVVPEVVLLDHQFVLHLGNPKLAAALAATGWFVWRRSMVGMIVVGMAVYTLGRLFF</sequence>
<dbReference type="Pfam" id="PF05437">
    <property type="entry name" value="AzlD"/>
    <property type="match status" value="1"/>
</dbReference>
<dbReference type="RefSeq" id="WP_150697047.1">
    <property type="nucleotide sequence ID" value="NZ_CABPRZ010000007.1"/>
</dbReference>
<feature type="transmembrane region" description="Helical" evidence="1">
    <location>
        <begin position="80"/>
        <end position="102"/>
    </location>
</feature>
<evidence type="ECO:0000256" key="1">
    <source>
        <dbReference type="SAM" id="Phobius"/>
    </source>
</evidence>
<reference evidence="2 3" key="1">
    <citation type="submission" date="2019-08" db="EMBL/GenBank/DDBJ databases">
        <authorList>
            <person name="Peeters C."/>
        </authorList>
    </citation>
    <scope>NUCLEOTIDE SEQUENCE [LARGE SCALE GENOMIC DNA]</scope>
    <source>
        <strain evidence="2 3">LMG 30175</strain>
    </source>
</reference>
<protein>
    <submittedName>
        <fullName evidence="2">Branched-chain amino acid transporter</fullName>
    </submittedName>
</protein>
<evidence type="ECO:0000313" key="3">
    <source>
        <dbReference type="Proteomes" id="UP000414233"/>
    </source>
</evidence>
<dbReference type="EMBL" id="CABPRZ010000007">
    <property type="protein sequence ID" value="VVE02787.1"/>
    <property type="molecule type" value="Genomic_DNA"/>
</dbReference>
<dbReference type="Proteomes" id="UP000414233">
    <property type="component" value="Unassembled WGS sequence"/>
</dbReference>
<proteinExistence type="predicted"/>
<feature type="transmembrane region" description="Helical" evidence="1">
    <location>
        <begin position="6"/>
        <end position="28"/>
    </location>
</feature>
<name>A0A5E4US53_9BURK</name>
<evidence type="ECO:0000313" key="2">
    <source>
        <dbReference type="EMBL" id="VVE02787.1"/>
    </source>
</evidence>
<dbReference type="InterPro" id="IPR008407">
    <property type="entry name" value="Brnchd-chn_aa_trnsp_AzlD"/>
</dbReference>
<gene>
    <name evidence="2" type="ORF">PTE30175_02152</name>
</gene>
<dbReference type="OrthoDB" id="5465192at2"/>
<dbReference type="AlphaFoldDB" id="A0A5E4US53"/>
<keyword evidence="3" id="KW-1185">Reference proteome</keyword>